<keyword evidence="2" id="KW-0805">Transcription regulation</keyword>
<name>A0ABV7K5Y6_9HYPH</name>
<gene>
    <name evidence="6" type="ORF">ACFOHJ_01055</name>
</gene>
<dbReference type="PRINTS" id="PR00039">
    <property type="entry name" value="HTHLYSR"/>
</dbReference>
<evidence type="ECO:0000256" key="1">
    <source>
        <dbReference type="ARBA" id="ARBA00009437"/>
    </source>
</evidence>
<dbReference type="InterPro" id="IPR036388">
    <property type="entry name" value="WH-like_DNA-bd_sf"/>
</dbReference>
<comment type="similarity">
    <text evidence="1">Belongs to the LysR transcriptional regulatory family.</text>
</comment>
<dbReference type="Pfam" id="PF00126">
    <property type="entry name" value="HTH_1"/>
    <property type="match status" value="1"/>
</dbReference>
<dbReference type="PANTHER" id="PTHR30427">
    <property type="entry name" value="TRANSCRIPTIONAL ACTIVATOR PROTEIN LYSR"/>
    <property type="match status" value="1"/>
</dbReference>
<dbReference type="Gene3D" id="1.10.10.10">
    <property type="entry name" value="Winged helix-like DNA-binding domain superfamily/Winged helix DNA-binding domain"/>
    <property type="match status" value="1"/>
</dbReference>
<organism evidence="6 7">
    <name type="scientific">Aquamicrobium soli</name>
    <dbReference type="NCBI Taxonomy" id="1811518"/>
    <lineage>
        <taxon>Bacteria</taxon>
        <taxon>Pseudomonadati</taxon>
        <taxon>Pseudomonadota</taxon>
        <taxon>Alphaproteobacteria</taxon>
        <taxon>Hyphomicrobiales</taxon>
        <taxon>Phyllobacteriaceae</taxon>
        <taxon>Aquamicrobium</taxon>
    </lineage>
</organism>
<reference evidence="7" key="1">
    <citation type="journal article" date="2019" name="Int. J. Syst. Evol. Microbiol.">
        <title>The Global Catalogue of Microorganisms (GCM) 10K type strain sequencing project: providing services to taxonomists for standard genome sequencing and annotation.</title>
        <authorList>
            <consortium name="The Broad Institute Genomics Platform"/>
            <consortium name="The Broad Institute Genome Sequencing Center for Infectious Disease"/>
            <person name="Wu L."/>
            <person name="Ma J."/>
        </authorList>
    </citation>
    <scope>NUCLEOTIDE SEQUENCE [LARGE SCALE GENOMIC DNA]</scope>
    <source>
        <strain evidence="7">KCTC 52165</strain>
    </source>
</reference>
<evidence type="ECO:0000256" key="2">
    <source>
        <dbReference type="ARBA" id="ARBA00023015"/>
    </source>
</evidence>
<dbReference type="InterPro" id="IPR005119">
    <property type="entry name" value="LysR_subst-bd"/>
</dbReference>
<dbReference type="InterPro" id="IPR000847">
    <property type="entry name" value="LysR_HTH_N"/>
</dbReference>
<evidence type="ECO:0000256" key="3">
    <source>
        <dbReference type="ARBA" id="ARBA00023125"/>
    </source>
</evidence>
<evidence type="ECO:0000313" key="7">
    <source>
        <dbReference type="Proteomes" id="UP001595583"/>
    </source>
</evidence>
<dbReference type="EMBL" id="JBHRTK010000001">
    <property type="protein sequence ID" value="MFC3204793.1"/>
    <property type="molecule type" value="Genomic_DNA"/>
</dbReference>
<keyword evidence="3" id="KW-0238">DNA-binding</keyword>
<accession>A0ABV7K5Y6</accession>
<dbReference type="SUPFAM" id="SSF46785">
    <property type="entry name" value="Winged helix' DNA-binding domain"/>
    <property type="match status" value="1"/>
</dbReference>
<dbReference type="PROSITE" id="PS50931">
    <property type="entry name" value="HTH_LYSR"/>
    <property type="match status" value="1"/>
</dbReference>
<comment type="caution">
    <text evidence="6">The sequence shown here is derived from an EMBL/GenBank/DDBJ whole genome shotgun (WGS) entry which is preliminary data.</text>
</comment>
<keyword evidence="4" id="KW-0804">Transcription</keyword>
<keyword evidence="7" id="KW-1185">Reference proteome</keyword>
<dbReference type="Proteomes" id="UP001595583">
    <property type="component" value="Unassembled WGS sequence"/>
</dbReference>
<evidence type="ECO:0000256" key="4">
    <source>
        <dbReference type="ARBA" id="ARBA00023163"/>
    </source>
</evidence>
<dbReference type="Pfam" id="PF03466">
    <property type="entry name" value="LysR_substrate"/>
    <property type="match status" value="1"/>
</dbReference>
<feature type="domain" description="HTH lysR-type" evidence="5">
    <location>
        <begin position="11"/>
        <end position="68"/>
    </location>
</feature>
<dbReference type="RefSeq" id="WP_378217595.1">
    <property type="nucleotide sequence ID" value="NZ_JBHRTK010000001.1"/>
</dbReference>
<dbReference type="SUPFAM" id="SSF53850">
    <property type="entry name" value="Periplasmic binding protein-like II"/>
    <property type="match status" value="1"/>
</dbReference>
<dbReference type="InterPro" id="IPR036390">
    <property type="entry name" value="WH_DNA-bd_sf"/>
</dbReference>
<evidence type="ECO:0000313" key="6">
    <source>
        <dbReference type="EMBL" id="MFC3204793.1"/>
    </source>
</evidence>
<dbReference type="Gene3D" id="3.40.190.10">
    <property type="entry name" value="Periplasmic binding protein-like II"/>
    <property type="match status" value="2"/>
</dbReference>
<proteinExistence type="inferred from homology"/>
<sequence length="314" mass="34561">MRNETSKSATISLRQIEAFKAIVETASVTAAASAMYVSQPSVSRLLRSLEENIGFNLFERRKGRLLATPEALLFYDEIQKYFRNLQKLAHTAADIRALARGQLRLGSFIALSIAVTPAVIKKFNSAHPQMHVSCTTAQSRQIVDLIASRFADLGIVDPMAVSEIVRMERRWQFQCVCVMPAGHPLAASDSVSVPQLANESVIGLEREFLSRYPPGAKLYEALASRLRIQVHQSIVACALVAEGVGVAIVDPFTAMHCAPRGIEVRPLDGTIPFDMCIVSSPEAPLSAAAQEFLKLFDEEIEKSCRVVNYIKRCL</sequence>
<dbReference type="PANTHER" id="PTHR30427:SF1">
    <property type="entry name" value="TRANSCRIPTIONAL ACTIVATOR PROTEIN LYSR"/>
    <property type="match status" value="1"/>
</dbReference>
<protein>
    <submittedName>
        <fullName evidence="6">LysR family transcriptional regulator</fullName>
    </submittedName>
</protein>
<evidence type="ECO:0000259" key="5">
    <source>
        <dbReference type="PROSITE" id="PS50931"/>
    </source>
</evidence>